<accession>A0A395S221</accession>
<dbReference type="AlphaFoldDB" id="A0A395S221"/>
<proteinExistence type="predicted"/>
<evidence type="ECO:0000313" key="3">
    <source>
        <dbReference type="Proteomes" id="UP000266234"/>
    </source>
</evidence>
<name>A0A395S221_9HYPO</name>
<comment type="caution">
    <text evidence="2">The sequence shown here is derived from an EMBL/GenBank/DDBJ whole genome shotgun (WGS) entry which is preliminary data.</text>
</comment>
<keyword evidence="3" id="KW-1185">Reference proteome</keyword>
<dbReference type="EMBL" id="PXOG01000221">
    <property type="protein sequence ID" value="RGP66466.1"/>
    <property type="molecule type" value="Genomic_DNA"/>
</dbReference>
<feature type="region of interest" description="Disordered" evidence="1">
    <location>
        <begin position="329"/>
        <end position="396"/>
    </location>
</feature>
<feature type="compositionally biased region" description="Basic and acidic residues" evidence="1">
    <location>
        <begin position="224"/>
        <end position="256"/>
    </location>
</feature>
<sequence length="550" mass="60359">MMSGNQSNAPGSASGTPQPGASAAVQNPDISMNQPINSSGLTFQQQLEWGNNAFSNIQPSFLGNAPPMGMGDPYMGMTNYQTYFTNGNLMGGGMHPTMGYHQSCTFGQTAAPNTTMPMDFQGMHSTSMSFPQSNIQQVQAHGFRQQITQPSLNPTATSFTPTMGNIGLQQRVSPQRNMPAHFQMTPNTATPVRTREDAYRDLVEFSKKSAAERKRAARQRYKERRAAKSDPDATKRHKNPVEDKVISKVNKAEKTSQRAGLQDSLRRVSSGRTIPQDVGLVDMTPNPKPASTITKFLLDPDHNLITHQTSDMQQPPQDPFRLPVSSRASLVNEPSSGVTSEELPSNSLSTQPQLNAPEQCPAGGEMADRSGEPELSKKEHWLREAEAEGRTIPPSQRRVIRFERDDVRLERDENGEPITPPDDMYNGTLIPLFVLKDENNEKLVYYVAPPDELSVEAMLNIVNNFMNQSPEEKALTLNTKGNKKNKDGKLTTKPAGETSVTKRCNDTQSASAASASQVGATDIVTLTDIPPHRLHENSNAVVAEPNFRIT</sequence>
<organism evidence="2 3">
    <name type="scientific">Fusarium longipes</name>
    <dbReference type="NCBI Taxonomy" id="694270"/>
    <lineage>
        <taxon>Eukaryota</taxon>
        <taxon>Fungi</taxon>
        <taxon>Dikarya</taxon>
        <taxon>Ascomycota</taxon>
        <taxon>Pezizomycotina</taxon>
        <taxon>Sordariomycetes</taxon>
        <taxon>Hypocreomycetidae</taxon>
        <taxon>Hypocreales</taxon>
        <taxon>Nectriaceae</taxon>
        <taxon>Fusarium</taxon>
    </lineage>
</organism>
<feature type="region of interest" description="Disordered" evidence="1">
    <location>
        <begin position="1"/>
        <end position="37"/>
    </location>
</feature>
<evidence type="ECO:0000256" key="1">
    <source>
        <dbReference type="SAM" id="MobiDB-lite"/>
    </source>
</evidence>
<dbReference type="OrthoDB" id="5074010at2759"/>
<feature type="region of interest" description="Disordered" evidence="1">
    <location>
        <begin position="209"/>
        <end position="293"/>
    </location>
</feature>
<feature type="compositionally biased region" description="Polar residues" evidence="1">
    <location>
        <begin position="329"/>
        <end position="356"/>
    </location>
</feature>
<reference evidence="2 3" key="1">
    <citation type="journal article" date="2018" name="PLoS Pathog.">
        <title>Evolution of structural diversity of trichothecenes, a family of toxins produced by plant pathogenic and entomopathogenic fungi.</title>
        <authorList>
            <person name="Proctor R.H."/>
            <person name="McCormick S.P."/>
            <person name="Kim H.S."/>
            <person name="Cardoza R.E."/>
            <person name="Stanley A.M."/>
            <person name="Lindo L."/>
            <person name="Kelly A."/>
            <person name="Brown D.W."/>
            <person name="Lee T."/>
            <person name="Vaughan M.M."/>
            <person name="Alexander N.J."/>
            <person name="Busman M."/>
            <person name="Gutierrez S."/>
        </authorList>
    </citation>
    <scope>NUCLEOTIDE SEQUENCE [LARGE SCALE GENOMIC DNA]</scope>
    <source>
        <strain evidence="2 3">NRRL 20695</strain>
    </source>
</reference>
<dbReference type="Proteomes" id="UP000266234">
    <property type="component" value="Unassembled WGS sequence"/>
</dbReference>
<protein>
    <submittedName>
        <fullName evidence="2">Uncharacterized protein</fullName>
    </submittedName>
</protein>
<gene>
    <name evidence="2" type="ORF">FLONG3_8903</name>
</gene>
<feature type="non-terminal residue" evidence="2">
    <location>
        <position position="550"/>
    </location>
</feature>
<feature type="region of interest" description="Disordered" evidence="1">
    <location>
        <begin position="479"/>
        <end position="515"/>
    </location>
</feature>
<evidence type="ECO:0000313" key="2">
    <source>
        <dbReference type="EMBL" id="RGP66466.1"/>
    </source>
</evidence>
<feature type="compositionally biased region" description="Polar residues" evidence="1">
    <location>
        <begin position="498"/>
        <end position="508"/>
    </location>
</feature>
<feature type="compositionally biased region" description="Basic and acidic residues" evidence="1">
    <location>
        <begin position="366"/>
        <end position="389"/>
    </location>
</feature>